<dbReference type="Gene3D" id="3.30.70.3000">
    <property type="match status" value="2"/>
</dbReference>
<dbReference type="InterPro" id="IPR038469">
    <property type="entry name" value="tRNAHis_GuaTrfase_Thg1_sf"/>
</dbReference>
<accession>A0ABD2PY38</accession>
<comment type="catalytic activity">
    <reaction evidence="12">
        <text>a 5'-end ribonucleotide-tRNA(His) + GTP + ATP + H2O = a 5'-end phospho-guanosine-ribonucleotide-tRNA(His) + AMP + 2 diphosphate + H(+)</text>
        <dbReference type="Rhea" id="RHEA:54564"/>
        <dbReference type="Rhea" id="RHEA-COMP:14193"/>
        <dbReference type="Rhea" id="RHEA-COMP:14917"/>
        <dbReference type="ChEBI" id="CHEBI:15377"/>
        <dbReference type="ChEBI" id="CHEBI:15378"/>
        <dbReference type="ChEBI" id="CHEBI:30616"/>
        <dbReference type="ChEBI" id="CHEBI:33019"/>
        <dbReference type="ChEBI" id="CHEBI:37565"/>
        <dbReference type="ChEBI" id="CHEBI:138282"/>
        <dbReference type="ChEBI" id="CHEBI:141847"/>
        <dbReference type="ChEBI" id="CHEBI:456215"/>
        <dbReference type="EC" id="2.7.7.79"/>
    </reaction>
</comment>
<evidence type="ECO:0000256" key="1">
    <source>
        <dbReference type="ARBA" id="ARBA00001946"/>
    </source>
</evidence>
<evidence type="ECO:0000256" key="9">
    <source>
        <dbReference type="ARBA" id="ARBA00022741"/>
    </source>
</evidence>
<organism evidence="15 16">
    <name type="scientific">Cichlidogyrus casuarinus</name>
    <dbReference type="NCBI Taxonomy" id="1844966"/>
    <lineage>
        <taxon>Eukaryota</taxon>
        <taxon>Metazoa</taxon>
        <taxon>Spiralia</taxon>
        <taxon>Lophotrochozoa</taxon>
        <taxon>Platyhelminthes</taxon>
        <taxon>Monogenea</taxon>
        <taxon>Monopisthocotylea</taxon>
        <taxon>Dactylogyridea</taxon>
        <taxon>Ancyrocephalidae</taxon>
        <taxon>Cichlidogyrus</taxon>
    </lineage>
</organism>
<protein>
    <recommendedName>
        <fullName evidence="4">Probable tRNA(His) guanylyltransferase</fullName>
        <ecNumber evidence="3">2.7.7.79</ecNumber>
    </recommendedName>
</protein>
<keyword evidence="10" id="KW-0460">Magnesium</keyword>
<evidence type="ECO:0000256" key="10">
    <source>
        <dbReference type="ARBA" id="ARBA00022842"/>
    </source>
</evidence>
<dbReference type="Pfam" id="PF14413">
    <property type="entry name" value="Thg1C"/>
    <property type="match status" value="1"/>
</dbReference>
<dbReference type="PANTHER" id="PTHR12729:SF6">
    <property type="entry name" value="TRNA(HIS) GUANYLYLTRANSFERASE-RELATED"/>
    <property type="match status" value="1"/>
</dbReference>
<dbReference type="GO" id="GO:0008193">
    <property type="term" value="F:tRNA guanylyltransferase activity"/>
    <property type="evidence" value="ECO:0007669"/>
    <property type="project" value="UniProtKB-EC"/>
</dbReference>
<keyword evidence="9" id="KW-0547">Nucleotide-binding</keyword>
<reference evidence="15 16" key="1">
    <citation type="submission" date="2024-11" db="EMBL/GenBank/DDBJ databases">
        <title>Adaptive evolution of stress response genes in parasites aligns with host niche diversity.</title>
        <authorList>
            <person name="Hahn C."/>
            <person name="Resl P."/>
        </authorList>
    </citation>
    <scope>NUCLEOTIDE SEQUENCE [LARGE SCALE GENOMIC DNA]</scope>
    <source>
        <strain evidence="15">EGGRZ-B1_66</strain>
        <tissue evidence="15">Body</tissue>
    </source>
</reference>
<dbReference type="GO" id="GO:0005525">
    <property type="term" value="F:GTP binding"/>
    <property type="evidence" value="ECO:0007669"/>
    <property type="project" value="UniProtKB-KW"/>
</dbReference>
<dbReference type="AlphaFoldDB" id="A0ABD2PY38"/>
<proteinExistence type="inferred from homology"/>
<evidence type="ECO:0000259" key="14">
    <source>
        <dbReference type="Pfam" id="PF14413"/>
    </source>
</evidence>
<comment type="cofactor">
    <cofactor evidence="1">
        <name>Mg(2+)</name>
        <dbReference type="ChEBI" id="CHEBI:18420"/>
    </cofactor>
</comment>
<evidence type="ECO:0000256" key="8">
    <source>
        <dbReference type="ARBA" id="ARBA00022723"/>
    </source>
</evidence>
<feature type="domain" description="Thg1 C-terminal" evidence="14">
    <location>
        <begin position="94"/>
        <end position="179"/>
    </location>
</feature>
<evidence type="ECO:0000259" key="13">
    <source>
        <dbReference type="Pfam" id="PF04446"/>
    </source>
</evidence>
<comment type="caution">
    <text evidence="15">The sequence shown here is derived from an EMBL/GenBank/DDBJ whole genome shotgun (WGS) entry which is preliminary data.</text>
</comment>
<evidence type="ECO:0000256" key="4">
    <source>
        <dbReference type="ARBA" id="ARBA00022310"/>
    </source>
</evidence>
<dbReference type="EC" id="2.7.7.79" evidence="3"/>
<dbReference type="Proteomes" id="UP001626550">
    <property type="component" value="Unassembled WGS sequence"/>
</dbReference>
<evidence type="ECO:0000256" key="11">
    <source>
        <dbReference type="ARBA" id="ARBA00023134"/>
    </source>
</evidence>
<evidence type="ECO:0000313" key="16">
    <source>
        <dbReference type="Proteomes" id="UP001626550"/>
    </source>
</evidence>
<dbReference type="PANTHER" id="PTHR12729">
    <property type="entry name" value="TRNA(HIS) GUANYLYLTRANSFERASE-RELATED"/>
    <property type="match status" value="1"/>
</dbReference>
<name>A0ABD2PY38_9PLAT</name>
<feature type="domain" description="tRNAHis guanylyltransferase catalytic" evidence="13">
    <location>
        <begin position="6"/>
        <end position="74"/>
    </location>
</feature>
<keyword evidence="5" id="KW-0808">Transferase</keyword>
<keyword evidence="11" id="KW-0342">GTP-binding</keyword>
<evidence type="ECO:0000256" key="3">
    <source>
        <dbReference type="ARBA" id="ARBA00012511"/>
    </source>
</evidence>
<gene>
    <name evidence="15" type="primary">THG1L</name>
    <name evidence="15" type="ORF">Ciccas_009076</name>
</gene>
<evidence type="ECO:0000256" key="12">
    <source>
        <dbReference type="ARBA" id="ARBA00047281"/>
    </source>
</evidence>
<evidence type="ECO:0000256" key="7">
    <source>
        <dbReference type="ARBA" id="ARBA00022695"/>
    </source>
</evidence>
<dbReference type="EMBL" id="JBJKFK010001741">
    <property type="protein sequence ID" value="KAL3312332.1"/>
    <property type="molecule type" value="Genomic_DNA"/>
</dbReference>
<dbReference type="GO" id="GO:0046872">
    <property type="term" value="F:metal ion binding"/>
    <property type="evidence" value="ECO:0007669"/>
    <property type="project" value="UniProtKB-KW"/>
</dbReference>
<keyword evidence="6" id="KW-0819">tRNA processing</keyword>
<evidence type="ECO:0000256" key="5">
    <source>
        <dbReference type="ARBA" id="ARBA00022679"/>
    </source>
</evidence>
<dbReference type="InterPro" id="IPR024956">
    <property type="entry name" value="tRNAHis_GuaTrfase_cat"/>
</dbReference>
<dbReference type="InterPro" id="IPR007537">
    <property type="entry name" value="tRNAHis_GuaTrfase_Thg1"/>
</dbReference>
<evidence type="ECO:0000313" key="15">
    <source>
        <dbReference type="EMBL" id="KAL3312332.1"/>
    </source>
</evidence>
<sequence>MAKSRFEYVRDFESVDRCLPNTWLVLRVDGQKFHKFSQKHCFAKPNDTRALKLANSAANHIISKITDIVLAYEQKLLYPPSFDGRVVVYPTVDNLRDYLSWRQADCHINNLYNTCFWNLVNKAAHTPAKAEERLMCSTASDKNELLFSEFQINYNNEPQLFRKGTVIYRPWHTLLEKREFKKSDLLEENVDIIGPNRKAFDPNGRYTRPHRIAHPYTSTTARDHFVTS</sequence>
<evidence type="ECO:0000256" key="6">
    <source>
        <dbReference type="ARBA" id="ARBA00022694"/>
    </source>
</evidence>
<keyword evidence="7" id="KW-0548">Nucleotidyltransferase</keyword>
<keyword evidence="8" id="KW-0479">Metal-binding</keyword>
<dbReference type="InterPro" id="IPR025845">
    <property type="entry name" value="Thg1_C_dom"/>
</dbReference>
<keyword evidence="16" id="KW-1185">Reference proteome</keyword>
<comment type="similarity">
    <text evidence="2">Belongs to the tRNA(His) guanylyltransferase family.</text>
</comment>
<evidence type="ECO:0000256" key="2">
    <source>
        <dbReference type="ARBA" id="ARBA00010113"/>
    </source>
</evidence>
<dbReference type="Pfam" id="PF04446">
    <property type="entry name" value="Thg1"/>
    <property type="match status" value="1"/>
</dbReference>